<feature type="region of interest" description="Disordered" evidence="5">
    <location>
        <begin position="337"/>
        <end position="358"/>
    </location>
</feature>
<dbReference type="CDD" id="cd00096">
    <property type="entry name" value="Ig"/>
    <property type="match status" value="4"/>
</dbReference>
<protein>
    <submittedName>
        <fullName evidence="7">Non-specific serine/threonine protein kinase</fullName>
    </submittedName>
</protein>
<keyword evidence="3" id="KW-0597">Phosphoprotein</keyword>
<dbReference type="InterPro" id="IPR003599">
    <property type="entry name" value="Ig_sub"/>
</dbReference>
<dbReference type="EMBL" id="BAAFST010000011">
    <property type="protein sequence ID" value="GAB1296143.1"/>
    <property type="molecule type" value="Genomic_DNA"/>
</dbReference>
<dbReference type="SUPFAM" id="SSF48726">
    <property type="entry name" value="Immunoglobulin"/>
    <property type="match status" value="22"/>
</dbReference>
<dbReference type="PANTHER" id="PTHR35971">
    <property type="entry name" value="SI:DKEY-31G6.6"/>
    <property type="match status" value="1"/>
</dbReference>
<organism evidence="7 8">
    <name type="scientific">Apodemus speciosus</name>
    <name type="common">Large Japanese field mouse</name>
    <dbReference type="NCBI Taxonomy" id="105296"/>
    <lineage>
        <taxon>Eukaryota</taxon>
        <taxon>Metazoa</taxon>
        <taxon>Chordata</taxon>
        <taxon>Craniata</taxon>
        <taxon>Vertebrata</taxon>
        <taxon>Euteleostomi</taxon>
        <taxon>Mammalia</taxon>
        <taxon>Eutheria</taxon>
        <taxon>Euarchontoglires</taxon>
        <taxon>Glires</taxon>
        <taxon>Rodentia</taxon>
        <taxon>Myomorpha</taxon>
        <taxon>Muroidea</taxon>
        <taxon>Muridae</taxon>
        <taxon>Murinae</taxon>
        <taxon>Apodemus</taxon>
    </lineage>
</organism>
<dbReference type="PROSITE" id="PS50835">
    <property type="entry name" value="IG_LIKE"/>
    <property type="match status" value="14"/>
</dbReference>
<comment type="caution">
    <text evidence="7">The sequence shown here is derived from an EMBL/GenBank/DDBJ whole genome shotgun (WGS) entry which is preliminary data.</text>
</comment>
<dbReference type="SMART" id="SM00408">
    <property type="entry name" value="IGc2"/>
    <property type="match status" value="15"/>
</dbReference>
<dbReference type="SMART" id="SM00409">
    <property type="entry name" value="IG"/>
    <property type="match status" value="20"/>
</dbReference>
<dbReference type="InterPro" id="IPR036179">
    <property type="entry name" value="Ig-like_dom_sf"/>
</dbReference>
<feature type="region of interest" description="Disordered" evidence="5">
    <location>
        <begin position="78"/>
        <end position="163"/>
    </location>
</feature>
<keyword evidence="7" id="KW-0808">Transferase</keyword>
<feature type="domain" description="Ig-like" evidence="6">
    <location>
        <begin position="1877"/>
        <end position="1961"/>
    </location>
</feature>
<dbReference type="Gene3D" id="2.60.40.10">
    <property type="entry name" value="Immunoglobulins"/>
    <property type="match status" value="23"/>
</dbReference>
<feature type="domain" description="Ig-like" evidence="6">
    <location>
        <begin position="1609"/>
        <end position="1692"/>
    </location>
</feature>
<feature type="domain" description="Ig-like" evidence="6">
    <location>
        <begin position="22"/>
        <end position="100"/>
    </location>
</feature>
<dbReference type="Proteomes" id="UP001623349">
    <property type="component" value="Unassembled WGS sequence"/>
</dbReference>
<accession>A0ABQ0FA63</accession>
<keyword evidence="4" id="KW-1015">Disulfide bond</keyword>
<proteinExistence type="predicted"/>
<feature type="domain" description="Ig-like" evidence="6">
    <location>
        <begin position="982"/>
        <end position="1073"/>
    </location>
</feature>
<feature type="domain" description="Ig-like" evidence="6">
    <location>
        <begin position="1161"/>
        <end position="1245"/>
    </location>
</feature>
<dbReference type="InterPro" id="IPR013098">
    <property type="entry name" value="Ig_I-set"/>
</dbReference>
<feature type="domain" description="Ig-like" evidence="6">
    <location>
        <begin position="2142"/>
        <end position="2225"/>
    </location>
</feature>
<evidence type="ECO:0000313" key="8">
    <source>
        <dbReference type="Proteomes" id="UP001623349"/>
    </source>
</evidence>
<dbReference type="InterPro" id="IPR013106">
    <property type="entry name" value="Ig_V-set"/>
</dbReference>
<dbReference type="InterPro" id="IPR003598">
    <property type="entry name" value="Ig_sub2"/>
</dbReference>
<evidence type="ECO:0000256" key="5">
    <source>
        <dbReference type="SAM" id="MobiDB-lite"/>
    </source>
</evidence>
<keyword evidence="8" id="KW-1185">Reference proteome</keyword>
<dbReference type="Pfam" id="PF07679">
    <property type="entry name" value="I-set"/>
    <property type="match status" value="19"/>
</dbReference>
<dbReference type="SMART" id="SM00406">
    <property type="entry name" value="IGv"/>
    <property type="match status" value="4"/>
</dbReference>
<keyword evidence="7" id="KW-0418">Kinase</keyword>
<dbReference type="PANTHER" id="PTHR35971:SF4">
    <property type="entry name" value="OBSCURIN"/>
    <property type="match status" value="1"/>
</dbReference>
<feature type="domain" description="Ig-like" evidence="6">
    <location>
        <begin position="529"/>
        <end position="711"/>
    </location>
</feature>
<evidence type="ECO:0000256" key="1">
    <source>
        <dbReference type="ARBA" id="ARBA00004496"/>
    </source>
</evidence>
<feature type="compositionally biased region" description="Basic and acidic residues" evidence="5">
    <location>
        <begin position="122"/>
        <end position="149"/>
    </location>
</feature>
<feature type="domain" description="Ig-like" evidence="6">
    <location>
        <begin position="1339"/>
        <end position="1423"/>
    </location>
</feature>
<evidence type="ECO:0000256" key="2">
    <source>
        <dbReference type="ARBA" id="ARBA00022490"/>
    </source>
</evidence>
<name>A0ABQ0FA63_APOSI</name>
<feature type="domain" description="Ig-like" evidence="6">
    <location>
        <begin position="456"/>
        <end position="525"/>
    </location>
</feature>
<dbReference type="InterPro" id="IPR007110">
    <property type="entry name" value="Ig-like_dom"/>
</dbReference>
<keyword evidence="2" id="KW-0963">Cytoplasm</keyword>
<feature type="domain" description="Ig-like" evidence="6">
    <location>
        <begin position="805"/>
        <end position="888"/>
    </location>
</feature>
<gene>
    <name evidence="7" type="ORF">APTSU1_001137800</name>
</gene>
<feature type="region of interest" description="Disordered" evidence="5">
    <location>
        <begin position="214"/>
        <end position="254"/>
    </location>
</feature>
<reference evidence="7 8" key="1">
    <citation type="submission" date="2024-08" db="EMBL/GenBank/DDBJ databases">
        <title>The draft genome of Apodemus speciosus.</title>
        <authorList>
            <person name="Nabeshima K."/>
            <person name="Suzuki S."/>
            <person name="Onuma M."/>
        </authorList>
    </citation>
    <scope>NUCLEOTIDE SEQUENCE [LARGE SCALE GENOMIC DNA]</scope>
    <source>
        <strain evidence="7">IB14-021</strain>
    </source>
</reference>
<evidence type="ECO:0000256" key="4">
    <source>
        <dbReference type="ARBA" id="ARBA00023157"/>
    </source>
</evidence>
<feature type="domain" description="Ig-like" evidence="6">
    <location>
        <begin position="1788"/>
        <end position="1871"/>
    </location>
</feature>
<keyword evidence="7" id="KW-0723">Serine/threonine-protein kinase</keyword>
<feature type="compositionally biased region" description="Basic and acidic residues" evidence="5">
    <location>
        <begin position="238"/>
        <end position="249"/>
    </location>
</feature>
<comment type="subcellular location">
    <subcellularLocation>
        <location evidence="1">Cytoplasm</location>
    </subcellularLocation>
</comment>
<evidence type="ECO:0000256" key="3">
    <source>
        <dbReference type="ARBA" id="ARBA00022553"/>
    </source>
</evidence>
<evidence type="ECO:0000313" key="7">
    <source>
        <dbReference type="EMBL" id="GAB1296143.1"/>
    </source>
</evidence>
<feature type="domain" description="Ig-like" evidence="6">
    <location>
        <begin position="2054"/>
        <end position="2137"/>
    </location>
</feature>
<dbReference type="InterPro" id="IPR052385">
    <property type="entry name" value="Obscurin/Obscurin-like_Reg"/>
</dbReference>
<feature type="region of interest" description="Disordered" evidence="5">
    <location>
        <begin position="1"/>
        <end position="20"/>
    </location>
</feature>
<dbReference type="GO" id="GO:0004674">
    <property type="term" value="F:protein serine/threonine kinase activity"/>
    <property type="evidence" value="ECO:0007669"/>
    <property type="project" value="UniProtKB-KW"/>
</dbReference>
<dbReference type="InterPro" id="IPR013783">
    <property type="entry name" value="Ig-like_fold"/>
</dbReference>
<feature type="domain" description="Ig-like" evidence="6">
    <location>
        <begin position="1519"/>
        <end position="1603"/>
    </location>
</feature>
<evidence type="ECO:0000259" key="6">
    <source>
        <dbReference type="PROSITE" id="PS50835"/>
    </source>
</evidence>
<feature type="domain" description="Ig-like" evidence="6">
    <location>
        <begin position="291"/>
        <end position="441"/>
    </location>
</feature>
<sequence>MLGSTAAEAGGRSAPSVWMSQPKLVFAKEQRAHSEVKAEAGASATLSCEVAQAQTEVTWFKDGKKLSSSSKVRVEASGCSKEAGGATGPGQADAGESGCRRGDRSSPFAWTSQTKLVFAKEQQARSESEGRGRGQCHTELRGQQADRGDMVQGTRKKLSSSSEGSVEALELLRRLVVQQAGRRMLGSTAAEAGGQKRSFRLDVTAQAGVCQGATGTQRGEGRGGGQCHTELRGGPGPDRGDMVQGREEVSSSLRRCGKWRPRAAPGGWWCSRRARRMLGSTAARPGDRSAPSAWTSQNTKLVFAKEQQARSEVKAEAGASATLSCEVAQAQTEVTWFKDGKKRKPEPESQIPERPSRREPLVVKEHETFVLTATMAAPSVAAVTWLKDGVEIRRSKRHEATSLGDTHTLTVRGAQVLDSAIYSCRVGQEGQDFPVQVEEVAAKFSKPLEPIEGELGGTVTLVCELSPEQAEVVWRCGNTQLRAGKRFQMTSEGPRRTLTVSGLREDDAEEYVCESRDDRTSARLTVKVPRVVKFTSGLSAMVAEEGQEATFQCVVSPGDVAVVWYKEARSCSPVRSLLWDRAGRSLTISGHGPGGRWPPSQWRLRASSSAALRVETSFWRKWSWEAPVLFKKKLEPQTVEERTSLTLEVELTRPWPEVKWTRNAAVLAPSENVEIRAEGARHCLVLRSVGFADRGFFGCETPDDKTQAKVNVEMRQVRLVRGLKEVAAKEQGTASMDVELSHAEVEGSWTRDGLRLQPGPRCHLAVQGPVHILTLSALQPQDSGLVAFRAEGVHTSARLIVTELPVSFTRLLQDVVATQKEKVTLECELSRPVDVRWLKDGVELRAGKAVGIVAQGTCRSLVIYRCETGDQGVYVCDALDAQTSASLRVQGRSVQITRPLEDVEVMEKEGATFSCEVSHDEVPGLWFRESSKLRPSDNVRIRQEGRTYTLIFRRVLAEDAGEIKFVAENAESRAHLRVKELPVTLLRPLRDKIAMEKHRGVLECQVSRASAQVRWFKGRVELQPGPKYEVVSDGLYRKLVIKDVQPEDEDTYTCDAGDVKSSAQFFVEEQSITIVRGLKDVTVMEPAPAWFECETSIPSVRPPKWLLGKTVLQAGANVGLEQDGTVHRLTLHKTCSTMTGPVHFTIGKSRSSAQLVVSDIPVVLTRPLEPKAGRELQSVVLSCDFRPAPKAVQWYKEDTPLSPSEKFKMTLEGQMAELRILRLTPADAGVYRCQAGSAQSSAEVTVEAREVTVIKPLQDAEAVEEGRVCFSCELSHKDEDIEWSLNGTPLYNDSFHEISHEGCLHTLVLKSVRQADTGTVRATSPKVSVSARLVVKAKPVVFLKALDDVSAEERGTLTLQCEVSDPEARVVWRKDGVELGPSDKYDFLHKAGARSLTVHDLSHEDAGLYTCQVGSKETQSRVSVHDLHVGITKRLKTVEVLEGESCTFECVLSHESPSDPAVWTVGGKTVGSSGHFQAVRQGRKYTLTVNDAALGDAGEVVFSVLGLTSKASLIIRERPVDITKPLEDQRTTLGEDAMLSCELSRAGTSVRWLKDGKAIRKSQKYDLLSEGTRAVLVVRKASLKDSGEYTCETEASKSTARLCVEEKANRFTEELADLQVEEKGRAVFTCKTEHPASVVTWRKGLLELRASGKHVPSQEGLTLKLTINALERTDSDTYTCDIGQARTQARLLVQGQKVRVIEDLEDTDVQEGSSAKFCCRISPADYGPVHWFLDKTPLHSNELNEITVQPGGYHVLTLRQLALKDSGTVYFEAGDQRTSAALRVTEKPSVFSRPLTDVTVTEGEGLTLVCETTTVDSSARWTKDGKTLRPSARCQLSHEGCQAQLVITGITLQDGGRYKCEVGGASSSSIVRVHARPVRFREPLKDVEVPESKAATLRCVLSSVAAPVEWRHGDDVLKSSSKYSLRQEGAVLELVIRDLQPQDSGQYSCSFGDQTTSAILTVRTSSAQFIGKLRNKEATEGTMATLRCELTKEAPVEWKKGTETLRNGDKYSLKQDGTVCELQICSLLVADAGEYLCVCGQEKTSATLTVKALPVHFIRRLRSKEATEGDTITLQCELSKAAPVEWRKGSETLTDGDRYSLRQDGAMCELQIRSLAIEDAGEYLCMCGQEKTSATLTIRALPAKFIDGLKNEEATEGTMATLSCELSKAAPVTWKKGPKTLRDGDKYGLRQDGAVCELQIRGLTTADAGEYSCVCGQEKTSATLTVSALPTKFTEGLKDEEATEGTLATLRCQITRLPLWSGGKGQRP</sequence>